<proteinExistence type="predicted"/>
<feature type="domain" description="Integrase catalytic" evidence="1">
    <location>
        <begin position="209"/>
        <end position="385"/>
    </location>
</feature>
<sequence>MAKIYKRYDRIFKERAVGLIDEKNTLQAAADELGIRSSMLCRWRKEYQKFGQGSFPGIGYDRYHPDDHKVFNLKKKLNEAALRYEILKKASPYLYQGNLMIYEFIRENERSYSILKMCSILEVGYGRYHRWKKNGISLKQQQTALFKEDLKSIFFYFKKHYGRNKITKELHKLGYVICQERVSFYMRELGLRRIKKRKFKPTTASKHTYYTAPNILDRNFQVHSHSQVWASDITYLQTTKGFLYLTIIIDLYDRKIIGWNLGSSLAGKNTTLPALKMAAANRTAAEGLIFHSDRGVQYANRAFSKELSSYKFIKSMSRKGCSCDNAVSESFFSSLKRELIDPRNSLFTRRKMRQEIYEFIENWYNTKRIHTSLNNKTIEQFNNDYYLETGIRI</sequence>
<dbReference type="EMBL" id="JAINUY010000001">
    <property type="protein sequence ID" value="MBZ4033752.1"/>
    <property type="molecule type" value="Genomic_DNA"/>
</dbReference>
<dbReference type="PROSITE" id="PS50994">
    <property type="entry name" value="INTEGRASE"/>
    <property type="match status" value="1"/>
</dbReference>
<dbReference type="GO" id="GO:0006313">
    <property type="term" value="P:DNA transposition"/>
    <property type="evidence" value="ECO:0007669"/>
    <property type="project" value="InterPro"/>
</dbReference>
<dbReference type="NCBIfam" id="NF033516">
    <property type="entry name" value="transpos_IS3"/>
    <property type="match status" value="1"/>
</dbReference>
<reference evidence="2 3" key="1">
    <citation type="journal article" date="2023" name="Antonie Van Leeuwenhoek">
        <title>Flavobacterium potami sp. nov., a multi-metal resistance genes harbouring bacterium isolated from shallow river silt.</title>
        <authorList>
            <person name="Li S."/>
            <person name="Mao S."/>
            <person name="Mu W."/>
            <person name="Guo B."/>
            <person name="Li C."/>
            <person name="Zhu Q."/>
            <person name="Hou X."/>
            <person name="Zhao Y."/>
            <person name="Wei S."/>
            <person name="Liu H."/>
            <person name="Liu A."/>
        </authorList>
    </citation>
    <scope>NUCLEOTIDE SEQUENCE [LARGE SCALE GENOMIC DNA]</scope>
    <source>
        <strain evidence="2 3">17A</strain>
    </source>
</reference>
<dbReference type="InterPro" id="IPR002514">
    <property type="entry name" value="Transposase_8"/>
</dbReference>
<dbReference type="InterPro" id="IPR012337">
    <property type="entry name" value="RNaseH-like_sf"/>
</dbReference>
<protein>
    <submittedName>
        <fullName evidence="2">IS3 family transposase</fullName>
    </submittedName>
</protein>
<dbReference type="Pfam" id="PF01527">
    <property type="entry name" value="HTH_Tnp_1"/>
    <property type="match status" value="1"/>
</dbReference>
<dbReference type="InterPro" id="IPR001584">
    <property type="entry name" value="Integrase_cat-core"/>
</dbReference>
<dbReference type="PANTHER" id="PTHR46889:SF4">
    <property type="entry name" value="TRANSPOSASE INSO FOR INSERTION SEQUENCE ELEMENT IS911B-RELATED"/>
    <property type="match status" value="1"/>
</dbReference>
<dbReference type="GO" id="GO:0003677">
    <property type="term" value="F:DNA binding"/>
    <property type="evidence" value="ECO:0007669"/>
    <property type="project" value="InterPro"/>
</dbReference>
<accession>A0A9X1H7V8</accession>
<comment type="caution">
    <text evidence="2">The sequence shown here is derived from an EMBL/GenBank/DDBJ whole genome shotgun (WGS) entry which is preliminary data.</text>
</comment>
<dbReference type="Proteomes" id="UP001139366">
    <property type="component" value="Unassembled WGS sequence"/>
</dbReference>
<dbReference type="GO" id="GO:0015074">
    <property type="term" value="P:DNA integration"/>
    <property type="evidence" value="ECO:0007669"/>
    <property type="project" value="InterPro"/>
</dbReference>
<name>A0A9X1H7V8_9FLAO</name>
<gene>
    <name evidence="2" type="ORF">K6T82_03180</name>
</gene>
<dbReference type="RefSeq" id="WP_223704570.1">
    <property type="nucleotide sequence ID" value="NZ_JAINUY010000001.1"/>
</dbReference>
<dbReference type="GO" id="GO:0004803">
    <property type="term" value="F:transposase activity"/>
    <property type="evidence" value="ECO:0007669"/>
    <property type="project" value="InterPro"/>
</dbReference>
<dbReference type="InterPro" id="IPR036397">
    <property type="entry name" value="RNaseH_sf"/>
</dbReference>
<keyword evidence="3" id="KW-1185">Reference proteome</keyword>
<evidence type="ECO:0000313" key="2">
    <source>
        <dbReference type="EMBL" id="MBZ4033752.1"/>
    </source>
</evidence>
<dbReference type="AlphaFoldDB" id="A0A9X1H7V8"/>
<dbReference type="PANTHER" id="PTHR46889">
    <property type="entry name" value="TRANSPOSASE INSF FOR INSERTION SEQUENCE IS3B-RELATED"/>
    <property type="match status" value="1"/>
</dbReference>
<dbReference type="InterPro" id="IPR025948">
    <property type="entry name" value="HTH-like_dom"/>
</dbReference>
<dbReference type="SUPFAM" id="SSF46689">
    <property type="entry name" value="Homeodomain-like"/>
    <property type="match status" value="1"/>
</dbReference>
<dbReference type="Pfam" id="PF13333">
    <property type="entry name" value="rve_2"/>
    <property type="match status" value="1"/>
</dbReference>
<dbReference type="InterPro" id="IPR048020">
    <property type="entry name" value="Transpos_IS3"/>
</dbReference>
<dbReference type="InterPro" id="IPR009057">
    <property type="entry name" value="Homeodomain-like_sf"/>
</dbReference>
<dbReference type="InterPro" id="IPR050900">
    <property type="entry name" value="Transposase_IS3/IS150/IS904"/>
</dbReference>
<dbReference type="SUPFAM" id="SSF53098">
    <property type="entry name" value="Ribonuclease H-like"/>
    <property type="match status" value="1"/>
</dbReference>
<dbReference type="Pfam" id="PF00665">
    <property type="entry name" value="rve"/>
    <property type="match status" value="1"/>
</dbReference>
<organism evidence="2 3">
    <name type="scientific">Flavobacterium potami</name>
    <dbReference type="NCBI Taxonomy" id="2872310"/>
    <lineage>
        <taxon>Bacteria</taxon>
        <taxon>Pseudomonadati</taxon>
        <taxon>Bacteroidota</taxon>
        <taxon>Flavobacteriia</taxon>
        <taxon>Flavobacteriales</taxon>
        <taxon>Flavobacteriaceae</taxon>
        <taxon>Flavobacterium</taxon>
    </lineage>
</organism>
<evidence type="ECO:0000313" key="3">
    <source>
        <dbReference type="Proteomes" id="UP001139366"/>
    </source>
</evidence>
<dbReference type="Gene3D" id="3.30.420.10">
    <property type="entry name" value="Ribonuclease H-like superfamily/Ribonuclease H"/>
    <property type="match status" value="1"/>
</dbReference>
<dbReference type="Pfam" id="PF13276">
    <property type="entry name" value="HTH_21"/>
    <property type="match status" value="1"/>
</dbReference>
<evidence type="ECO:0000259" key="1">
    <source>
        <dbReference type="PROSITE" id="PS50994"/>
    </source>
</evidence>